<organism evidence="1 2">
    <name type="scientific">Camelus dromedarius</name>
    <name type="common">Dromedary</name>
    <name type="synonym">Arabian camel</name>
    <dbReference type="NCBI Taxonomy" id="9838"/>
    <lineage>
        <taxon>Eukaryota</taxon>
        <taxon>Metazoa</taxon>
        <taxon>Chordata</taxon>
        <taxon>Craniata</taxon>
        <taxon>Vertebrata</taxon>
        <taxon>Euteleostomi</taxon>
        <taxon>Mammalia</taxon>
        <taxon>Eutheria</taxon>
        <taxon>Laurasiatheria</taxon>
        <taxon>Artiodactyla</taxon>
        <taxon>Tylopoda</taxon>
        <taxon>Camelidae</taxon>
        <taxon>Camelus</taxon>
    </lineage>
</organism>
<dbReference type="AlphaFoldDB" id="A0A5N4CBS6"/>
<dbReference type="Proteomes" id="UP000299084">
    <property type="component" value="Unassembled WGS sequence"/>
</dbReference>
<evidence type="ECO:0000313" key="1">
    <source>
        <dbReference type="EMBL" id="KAB1256210.1"/>
    </source>
</evidence>
<name>A0A5N4CBS6_CAMDR</name>
<proteinExistence type="predicted"/>
<gene>
    <name evidence="1" type="ORF">Cadr_000027488</name>
</gene>
<dbReference type="EMBL" id="JWIN03000030">
    <property type="protein sequence ID" value="KAB1256210.1"/>
    <property type="molecule type" value="Genomic_DNA"/>
</dbReference>
<comment type="caution">
    <text evidence="1">The sequence shown here is derived from an EMBL/GenBank/DDBJ whole genome shotgun (WGS) entry which is preliminary data.</text>
</comment>
<reference evidence="1 2" key="1">
    <citation type="journal article" date="2019" name="Mol. Ecol. Resour.">
        <title>Improving Illumina assemblies with Hi-C and long reads: an example with the North African dromedary.</title>
        <authorList>
            <person name="Elbers J.P."/>
            <person name="Rogers M.F."/>
            <person name="Perelman P.L."/>
            <person name="Proskuryakova A.A."/>
            <person name="Serdyukova N.A."/>
            <person name="Johnson W.E."/>
            <person name="Horin P."/>
            <person name="Corander J."/>
            <person name="Murphy D."/>
            <person name="Burger P.A."/>
        </authorList>
    </citation>
    <scope>NUCLEOTIDE SEQUENCE [LARGE SCALE GENOMIC DNA]</scope>
    <source>
        <strain evidence="1">Drom800</strain>
        <tissue evidence="1">Blood</tissue>
    </source>
</reference>
<evidence type="ECO:0000313" key="2">
    <source>
        <dbReference type="Proteomes" id="UP000299084"/>
    </source>
</evidence>
<sequence length="122" mass="13073">MGWSTSSSEEAPGQGCLQWGQVMTSAMVHPIWEHCAHSTNLPSSNSGNPPSPFPPKGVAWILLKGWRGFCHDAFHMGAVMRPTPGIRFQSVVMAGLPALLQVSAAYSMRLEAPPPAWSSSIS</sequence>
<keyword evidence="2" id="KW-1185">Reference proteome</keyword>
<accession>A0A5N4CBS6</accession>
<protein>
    <submittedName>
        <fullName evidence="1">Uncharacterized protein</fullName>
    </submittedName>
</protein>